<feature type="domain" description="Response regulatory" evidence="2">
    <location>
        <begin position="6"/>
        <end position="123"/>
    </location>
</feature>
<evidence type="ECO:0000313" key="5">
    <source>
        <dbReference type="Proteomes" id="UP001620409"/>
    </source>
</evidence>
<dbReference type="InterPro" id="IPR001633">
    <property type="entry name" value="EAL_dom"/>
</dbReference>
<dbReference type="PANTHER" id="PTHR33121:SF70">
    <property type="entry name" value="SIGNALING PROTEIN YKOW"/>
    <property type="match status" value="1"/>
</dbReference>
<evidence type="ECO:0000313" key="4">
    <source>
        <dbReference type="EMBL" id="MFK2856801.1"/>
    </source>
</evidence>
<dbReference type="SUPFAM" id="SSF55073">
    <property type="entry name" value="Nucleotide cyclase"/>
    <property type="match status" value="1"/>
</dbReference>
<dbReference type="Gene3D" id="3.30.70.270">
    <property type="match status" value="1"/>
</dbReference>
<dbReference type="SUPFAM" id="SSF52172">
    <property type="entry name" value="CheY-like"/>
    <property type="match status" value="1"/>
</dbReference>
<dbReference type="InterPro" id="IPR050706">
    <property type="entry name" value="Cyclic-di-GMP_PDE-like"/>
</dbReference>
<organism evidence="4 5">
    <name type="scientific">Dyella humi</name>
    <dbReference type="NCBI Taxonomy" id="1770547"/>
    <lineage>
        <taxon>Bacteria</taxon>
        <taxon>Pseudomonadati</taxon>
        <taxon>Pseudomonadota</taxon>
        <taxon>Gammaproteobacteria</taxon>
        <taxon>Lysobacterales</taxon>
        <taxon>Rhodanobacteraceae</taxon>
        <taxon>Dyella</taxon>
    </lineage>
</organism>
<name>A0ABW8INK7_9GAMM</name>
<dbReference type="InterPro" id="IPR043128">
    <property type="entry name" value="Rev_trsase/Diguanyl_cyclase"/>
</dbReference>
<evidence type="ECO:0000259" key="2">
    <source>
        <dbReference type="PROSITE" id="PS50110"/>
    </source>
</evidence>
<accession>A0ABW8INK7</accession>
<evidence type="ECO:0000259" key="3">
    <source>
        <dbReference type="PROSITE" id="PS50883"/>
    </source>
</evidence>
<dbReference type="SUPFAM" id="SSF141868">
    <property type="entry name" value="EAL domain-like"/>
    <property type="match status" value="1"/>
</dbReference>
<proteinExistence type="predicted"/>
<dbReference type="SMART" id="SM00448">
    <property type="entry name" value="REC"/>
    <property type="match status" value="1"/>
</dbReference>
<dbReference type="Gene3D" id="3.20.20.450">
    <property type="entry name" value="EAL domain"/>
    <property type="match status" value="1"/>
</dbReference>
<dbReference type="Pfam" id="PF00563">
    <property type="entry name" value="EAL"/>
    <property type="match status" value="1"/>
</dbReference>
<dbReference type="Gene3D" id="3.40.50.2300">
    <property type="match status" value="1"/>
</dbReference>
<reference evidence="4 5" key="1">
    <citation type="submission" date="2020-10" db="EMBL/GenBank/DDBJ databases">
        <title>Phylogeny of dyella-like bacteria.</title>
        <authorList>
            <person name="Fu J."/>
        </authorList>
    </citation>
    <scope>NUCLEOTIDE SEQUENCE [LARGE SCALE GENOMIC DNA]</scope>
    <source>
        <strain evidence="4 5">DHG40</strain>
    </source>
</reference>
<dbReference type="PROSITE" id="PS50883">
    <property type="entry name" value="EAL"/>
    <property type="match status" value="1"/>
</dbReference>
<dbReference type="Pfam" id="PF00072">
    <property type="entry name" value="Response_reg"/>
    <property type="match status" value="1"/>
</dbReference>
<dbReference type="EMBL" id="JADIKI010000023">
    <property type="protein sequence ID" value="MFK2856801.1"/>
    <property type="molecule type" value="Genomic_DNA"/>
</dbReference>
<comment type="caution">
    <text evidence="4">The sequence shown here is derived from an EMBL/GenBank/DDBJ whole genome shotgun (WGS) entry which is preliminary data.</text>
</comment>
<gene>
    <name evidence="4" type="ORF">ISP18_19505</name>
</gene>
<evidence type="ECO:0000256" key="1">
    <source>
        <dbReference type="PROSITE-ProRule" id="PRU00169"/>
    </source>
</evidence>
<dbReference type="CDD" id="cd01948">
    <property type="entry name" value="EAL"/>
    <property type="match status" value="1"/>
</dbReference>
<sequence>MNQHASILIVDDDENSRFMLRRRLQQLGFENVIEAGDGEAGLALARRELPDIMLLDVMMPGTDGMSVLRVMREDDRLREVTVLMVSAHDTLDMAARCIELGAEDYLGKPVLIPMLRARIASVLERRRLRAVERAFLTRFDAETELPNRAALLERTQRVAASGRSLALVAVACSNHNDVALGTDEIQAAAYLRKLAAHLQSRWDRIDMVARIAEDMLGCLVPDAQAGQQIVLDVKEALDATSRGALPIFGSVRALTAGVAVWSSAGMPIEVAELLRLAMSEASLIDPLVDERVVLADPALRMRTRASLAIHQQLEEGLERGELELYFQPIYPIAGDLCPVGAEALLRWNHPEQGVLAPGAFLAAVEHTPLMNRIDAWVTEHAIDSLVAWDGTLPQHFRLHVNVTARSLTSGPVMEILSAELPEFVRKHLAVELTERLHVTNMPSCVAALQRLRERGIHVALDDFGTGFSSLSHVSLLPCDTMKIDRSFVSGIDADAQMRRLIESLIGMARSLGLEVIAEGVEHDAELTVLREVGCQYVQGYLLGRPRPEADLLRRLH</sequence>
<dbReference type="InterPro" id="IPR035919">
    <property type="entry name" value="EAL_sf"/>
</dbReference>
<dbReference type="PANTHER" id="PTHR33121">
    <property type="entry name" value="CYCLIC DI-GMP PHOSPHODIESTERASE PDEF"/>
    <property type="match status" value="1"/>
</dbReference>
<dbReference type="InterPro" id="IPR029787">
    <property type="entry name" value="Nucleotide_cyclase"/>
</dbReference>
<feature type="modified residue" description="4-aspartylphosphate" evidence="1">
    <location>
        <position position="56"/>
    </location>
</feature>
<protein>
    <submittedName>
        <fullName evidence="4">EAL domain-containing protein</fullName>
    </submittedName>
</protein>
<keyword evidence="1" id="KW-0597">Phosphoprotein</keyword>
<dbReference type="InterPro" id="IPR001789">
    <property type="entry name" value="Sig_transdc_resp-reg_receiver"/>
</dbReference>
<dbReference type="SMART" id="SM00052">
    <property type="entry name" value="EAL"/>
    <property type="match status" value="1"/>
</dbReference>
<keyword evidence="5" id="KW-1185">Reference proteome</keyword>
<dbReference type="RefSeq" id="WP_380011399.1">
    <property type="nucleotide sequence ID" value="NZ_JADIKI010000023.1"/>
</dbReference>
<feature type="domain" description="EAL" evidence="3">
    <location>
        <begin position="306"/>
        <end position="556"/>
    </location>
</feature>
<dbReference type="PROSITE" id="PS50110">
    <property type="entry name" value="RESPONSE_REGULATORY"/>
    <property type="match status" value="1"/>
</dbReference>
<dbReference type="InterPro" id="IPR011006">
    <property type="entry name" value="CheY-like_superfamily"/>
</dbReference>
<dbReference type="Proteomes" id="UP001620409">
    <property type="component" value="Unassembled WGS sequence"/>
</dbReference>